<keyword evidence="4" id="KW-1185">Reference proteome</keyword>
<evidence type="ECO:0000313" key="1">
    <source>
        <dbReference type="EMBL" id="GGF03211.1"/>
    </source>
</evidence>
<proteinExistence type="predicted"/>
<reference evidence="2" key="3">
    <citation type="submission" date="2016-11" db="EMBL/GenBank/DDBJ databases">
        <authorList>
            <person name="Jaros S."/>
            <person name="Januszkiewicz K."/>
            <person name="Wedrychowicz H."/>
        </authorList>
    </citation>
    <scope>NUCLEOTIDE SEQUENCE [LARGE SCALE GENOMIC DNA]</scope>
    <source>
        <strain evidence="2">DSM 27989</strain>
    </source>
</reference>
<dbReference type="RefSeq" id="WP_072933601.1">
    <property type="nucleotide sequence ID" value="NZ_BMFL01000013.1"/>
</dbReference>
<sequence length="92" mass="10347">MKRKLLIISVFTLFYSCQSNQGNSENLEQIDKKSAREVVLTTKTVGDSVFHITKQKIWANDVVINEKIDTLITSKKSTPTDSASVPIYVTIQ</sequence>
<dbReference type="EMBL" id="BMFL01000013">
    <property type="protein sequence ID" value="GGF03211.1"/>
    <property type="molecule type" value="Genomic_DNA"/>
</dbReference>
<dbReference type="STRING" id="1434701.SAMN05443634_11188"/>
<evidence type="ECO:0000313" key="3">
    <source>
        <dbReference type="Proteomes" id="UP000184120"/>
    </source>
</evidence>
<dbReference type="PROSITE" id="PS51257">
    <property type="entry name" value="PROKAR_LIPOPROTEIN"/>
    <property type="match status" value="1"/>
</dbReference>
<accession>A0A1M7BPV8</accession>
<reference evidence="3" key="2">
    <citation type="submission" date="2016-11" db="EMBL/GenBank/DDBJ databases">
        <authorList>
            <person name="Varghese N."/>
            <person name="Submissions S."/>
        </authorList>
    </citation>
    <scope>NUCLEOTIDE SEQUENCE [LARGE SCALE GENOMIC DNA]</scope>
    <source>
        <strain evidence="3">DSM 27989</strain>
    </source>
</reference>
<gene>
    <name evidence="1" type="ORF">GCM10010984_20810</name>
    <name evidence="2" type="ORF">SAMN05443634_11188</name>
</gene>
<dbReference type="Proteomes" id="UP000650994">
    <property type="component" value="Unassembled WGS sequence"/>
</dbReference>
<reference evidence="1" key="1">
    <citation type="journal article" date="2014" name="Int. J. Syst. Evol. Microbiol.">
        <title>Complete genome of a new Firmicutes species belonging to the dominant human colonic microbiota ('Ruminococcus bicirculans') reveals two chromosomes and a selective capacity to utilize plant glucans.</title>
        <authorList>
            <consortium name="NISC Comparative Sequencing Program"/>
            <person name="Wegmann U."/>
            <person name="Louis P."/>
            <person name="Goesmann A."/>
            <person name="Henrissat B."/>
            <person name="Duncan S.H."/>
            <person name="Flint H.J."/>
        </authorList>
    </citation>
    <scope>NUCLEOTIDE SEQUENCE</scope>
    <source>
        <strain evidence="1">CGMCC 1.12707</strain>
    </source>
</reference>
<protein>
    <submittedName>
        <fullName evidence="2">Uncharacterized protein</fullName>
    </submittedName>
</protein>
<reference evidence="1" key="5">
    <citation type="submission" date="2024-05" db="EMBL/GenBank/DDBJ databases">
        <authorList>
            <person name="Sun Q."/>
            <person name="Zhou Y."/>
        </authorList>
    </citation>
    <scope>NUCLEOTIDE SEQUENCE</scope>
    <source>
        <strain evidence="1">CGMCC 1.12707</strain>
    </source>
</reference>
<evidence type="ECO:0000313" key="2">
    <source>
        <dbReference type="EMBL" id="SHL57004.1"/>
    </source>
</evidence>
<organism evidence="2 3">
    <name type="scientific">Chishuiella changwenlii</name>
    <dbReference type="NCBI Taxonomy" id="1434701"/>
    <lineage>
        <taxon>Bacteria</taxon>
        <taxon>Pseudomonadati</taxon>
        <taxon>Bacteroidota</taxon>
        <taxon>Flavobacteriia</taxon>
        <taxon>Flavobacteriales</taxon>
        <taxon>Weeksellaceae</taxon>
        <taxon>Chishuiella</taxon>
    </lineage>
</organism>
<dbReference type="EMBL" id="FRBH01000011">
    <property type="protein sequence ID" value="SHL57004.1"/>
    <property type="molecule type" value="Genomic_DNA"/>
</dbReference>
<evidence type="ECO:0000313" key="4">
    <source>
        <dbReference type="Proteomes" id="UP000650994"/>
    </source>
</evidence>
<name>A0A1M7BPV8_9FLAO</name>
<reference evidence="4" key="4">
    <citation type="journal article" date="2019" name="Int. J. Syst. Evol. Microbiol.">
        <title>The Global Catalogue of Microorganisms (GCM) 10K type strain sequencing project: providing services to taxonomists for standard genome sequencing and annotation.</title>
        <authorList>
            <consortium name="The Broad Institute Genomics Platform"/>
            <consortium name="The Broad Institute Genome Sequencing Center for Infectious Disease"/>
            <person name="Wu L."/>
            <person name="Ma J."/>
        </authorList>
    </citation>
    <scope>NUCLEOTIDE SEQUENCE [LARGE SCALE GENOMIC DNA]</scope>
    <source>
        <strain evidence="4">CGMCC 1.12707</strain>
    </source>
</reference>
<dbReference type="AlphaFoldDB" id="A0A1M7BPV8"/>
<dbReference type="OrthoDB" id="710739at2"/>
<dbReference type="Proteomes" id="UP000184120">
    <property type="component" value="Unassembled WGS sequence"/>
</dbReference>